<evidence type="ECO:0000313" key="2">
    <source>
        <dbReference type="Proteomes" id="UP000315647"/>
    </source>
</evidence>
<protein>
    <submittedName>
        <fullName evidence="1">tRNA(Glu)-specific nuclease WapA</fullName>
        <ecNumber evidence="1">3.1.-.-</ecNumber>
    </submittedName>
</protein>
<dbReference type="NCBIfam" id="TIGR03696">
    <property type="entry name" value="Rhs_assc_core"/>
    <property type="match status" value="1"/>
</dbReference>
<accession>A0A517QCP6</accession>
<name>A0A517QCP6_9PLAN</name>
<evidence type="ECO:0000313" key="1">
    <source>
        <dbReference type="EMBL" id="QDT29398.1"/>
    </source>
</evidence>
<dbReference type="InterPro" id="IPR022385">
    <property type="entry name" value="Rhs_assc_core"/>
</dbReference>
<dbReference type="Gene3D" id="2.180.10.10">
    <property type="entry name" value="RHS repeat-associated core"/>
    <property type="match status" value="1"/>
</dbReference>
<dbReference type="AlphaFoldDB" id="A0A517QCP6"/>
<dbReference type="EC" id="3.1.-.-" evidence="1"/>
<dbReference type="PANTHER" id="PTHR32305">
    <property type="match status" value="1"/>
</dbReference>
<dbReference type="GO" id="GO:0016787">
    <property type="term" value="F:hydrolase activity"/>
    <property type="evidence" value="ECO:0007669"/>
    <property type="project" value="UniProtKB-KW"/>
</dbReference>
<reference evidence="1 2" key="1">
    <citation type="submission" date="2019-03" db="EMBL/GenBank/DDBJ databases">
        <title>Deep-cultivation of Planctomycetes and their phenomic and genomic characterization uncovers novel biology.</title>
        <authorList>
            <person name="Wiegand S."/>
            <person name="Jogler M."/>
            <person name="Boedeker C."/>
            <person name="Pinto D."/>
            <person name="Vollmers J."/>
            <person name="Rivas-Marin E."/>
            <person name="Kohn T."/>
            <person name="Peeters S.H."/>
            <person name="Heuer A."/>
            <person name="Rast P."/>
            <person name="Oberbeckmann S."/>
            <person name="Bunk B."/>
            <person name="Jeske O."/>
            <person name="Meyerdierks A."/>
            <person name="Storesund J.E."/>
            <person name="Kallscheuer N."/>
            <person name="Luecker S."/>
            <person name="Lage O.M."/>
            <person name="Pohl T."/>
            <person name="Merkel B.J."/>
            <person name="Hornburger P."/>
            <person name="Mueller R.-W."/>
            <person name="Bruemmer F."/>
            <person name="Labrenz M."/>
            <person name="Spormann A.M."/>
            <person name="Op den Camp H."/>
            <person name="Overmann J."/>
            <person name="Amann R."/>
            <person name="Jetten M.S.M."/>
            <person name="Mascher T."/>
            <person name="Medema M.H."/>
            <person name="Devos D.P."/>
            <person name="Kaster A.-K."/>
            <person name="Ovreas L."/>
            <person name="Rohde M."/>
            <person name="Galperin M.Y."/>
            <person name="Jogler C."/>
        </authorList>
    </citation>
    <scope>NUCLEOTIDE SEQUENCE [LARGE SCALE GENOMIC DNA]</scope>
    <source>
        <strain evidence="1 2">Enr10</strain>
    </source>
</reference>
<proteinExistence type="predicted"/>
<sequence>METVTITNLDGTGAATSIEKATYDYDATGIRVSALYEVDTDADGTVDEITKTEYLNDPSNLTGYSQVIQETEYDENGVISKRVIYTLGHDQISQTTIEYVSGVAQTSETLFFGYDGTGSTRVLFDIAGAIATVAGVEQLFFFDAYGNLLNMEASQAATSYLYRGEQFDARIGQQYLRARYYDPASGRFNRLDPFQGRIYDPQSLHKYLYAHGDPINGIDPTGMFTIAGLLNTISVRGQQFARQYNSASKAGTKVYKVLVSTIVILNYSLAFQDSKLVYANALATPYNLKLLKQFNNIKPHKIQAFVFNRDFPYGSA</sequence>
<dbReference type="InterPro" id="IPR050708">
    <property type="entry name" value="T6SS_VgrG/RHS"/>
</dbReference>
<keyword evidence="1" id="KW-0378">Hydrolase</keyword>
<dbReference type="RefSeq" id="WP_197997336.1">
    <property type="nucleotide sequence ID" value="NZ_CP037421.1"/>
</dbReference>
<gene>
    <name evidence="1" type="primary">wapA</name>
    <name evidence="1" type="ORF">Enr10x_47510</name>
</gene>
<dbReference type="EMBL" id="CP037421">
    <property type="protein sequence ID" value="QDT29398.1"/>
    <property type="molecule type" value="Genomic_DNA"/>
</dbReference>
<dbReference type="Proteomes" id="UP000315647">
    <property type="component" value="Chromosome"/>
</dbReference>
<organism evidence="1 2">
    <name type="scientific">Gimesia panareensis</name>
    <dbReference type="NCBI Taxonomy" id="2527978"/>
    <lineage>
        <taxon>Bacteria</taxon>
        <taxon>Pseudomonadati</taxon>
        <taxon>Planctomycetota</taxon>
        <taxon>Planctomycetia</taxon>
        <taxon>Planctomycetales</taxon>
        <taxon>Planctomycetaceae</taxon>
        <taxon>Gimesia</taxon>
    </lineage>
</organism>
<keyword evidence="2" id="KW-1185">Reference proteome</keyword>
<dbReference type="PANTHER" id="PTHR32305:SF15">
    <property type="entry name" value="PROTEIN RHSA-RELATED"/>
    <property type="match status" value="1"/>
</dbReference>